<dbReference type="GO" id="GO:0005739">
    <property type="term" value="C:mitochondrion"/>
    <property type="evidence" value="ECO:0007669"/>
    <property type="project" value="TreeGrafter"/>
</dbReference>
<dbReference type="Gene3D" id="3.40.30.10">
    <property type="entry name" value="Glutaredoxin"/>
    <property type="match status" value="1"/>
</dbReference>
<evidence type="ECO:0000256" key="2">
    <source>
        <dbReference type="ARBA" id="ARBA00007787"/>
    </source>
</evidence>
<evidence type="ECO:0000313" key="5">
    <source>
        <dbReference type="Ensembl" id="ENSOTSP00005078519.2"/>
    </source>
</evidence>
<comment type="similarity">
    <text evidence="2">Belongs to the glutaredoxin family.</text>
</comment>
<dbReference type="InterPro" id="IPR047185">
    <property type="entry name" value="GLRX1"/>
</dbReference>
<dbReference type="Proteomes" id="UP000694402">
    <property type="component" value="Unassembled WGS sequence"/>
</dbReference>
<name>A0A8C8IFQ9_ONCTS</name>
<dbReference type="InterPro" id="IPR011767">
    <property type="entry name" value="GLR_AS"/>
</dbReference>
<dbReference type="GO" id="GO:0015038">
    <property type="term" value="F:glutathione disulfide oxidoreductase activity"/>
    <property type="evidence" value="ECO:0007669"/>
    <property type="project" value="TreeGrafter"/>
</dbReference>
<protein>
    <recommendedName>
        <fullName evidence="3">Glutaredoxin-1</fullName>
    </recommendedName>
</protein>
<evidence type="ECO:0000313" key="6">
    <source>
        <dbReference type="Proteomes" id="UP000694402"/>
    </source>
</evidence>
<dbReference type="InterPro" id="IPR036249">
    <property type="entry name" value="Thioredoxin-like_sf"/>
</dbReference>
<dbReference type="AlphaFoldDB" id="A0A8C8IFQ9"/>
<sequence>MAQEFVETKLRGDKVTIFLKPSCPYCVTAKEVLTKYKFKAGHLEFIDITGRSDMSSLQDYFLEITGARTCGVCRSRGCSSVRSVWEGAVTWQIWTKVGNWKGCCSPLVRCSDTHCPRVWRRVGVT</sequence>
<gene>
    <name evidence="5" type="primary">GLRX</name>
</gene>
<evidence type="ECO:0000256" key="1">
    <source>
        <dbReference type="ARBA" id="ARBA00002549"/>
    </source>
</evidence>
<reference evidence="5" key="1">
    <citation type="submission" date="2025-08" db="UniProtKB">
        <authorList>
            <consortium name="Ensembl"/>
        </authorList>
    </citation>
    <scope>IDENTIFICATION</scope>
</reference>
<dbReference type="Pfam" id="PF00462">
    <property type="entry name" value="Glutaredoxin"/>
    <property type="match status" value="1"/>
</dbReference>
<feature type="domain" description="Glutaredoxin" evidence="4">
    <location>
        <begin position="15"/>
        <end position="69"/>
    </location>
</feature>
<organism evidence="5 6">
    <name type="scientific">Oncorhynchus tshawytscha</name>
    <name type="common">Chinook salmon</name>
    <name type="synonym">Salmo tshawytscha</name>
    <dbReference type="NCBI Taxonomy" id="74940"/>
    <lineage>
        <taxon>Eukaryota</taxon>
        <taxon>Metazoa</taxon>
        <taxon>Chordata</taxon>
        <taxon>Craniata</taxon>
        <taxon>Vertebrata</taxon>
        <taxon>Euteleostomi</taxon>
        <taxon>Actinopterygii</taxon>
        <taxon>Neopterygii</taxon>
        <taxon>Teleostei</taxon>
        <taxon>Protacanthopterygii</taxon>
        <taxon>Salmoniformes</taxon>
        <taxon>Salmonidae</taxon>
        <taxon>Salmoninae</taxon>
        <taxon>Oncorhynchus</taxon>
    </lineage>
</organism>
<keyword evidence="6" id="KW-1185">Reference proteome</keyword>
<accession>A0A8C8IFQ9</accession>
<proteinExistence type="inferred from homology"/>
<reference evidence="5" key="2">
    <citation type="submission" date="2025-09" db="UniProtKB">
        <authorList>
            <consortium name="Ensembl"/>
        </authorList>
    </citation>
    <scope>IDENTIFICATION</scope>
</reference>
<dbReference type="GeneTree" id="ENSGT00900000141068"/>
<dbReference type="SUPFAM" id="SSF52833">
    <property type="entry name" value="Thioredoxin-like"/>
    <property type="match status" value="1"/>
</dbReference>
<evidence type="ECO:0000259" key="4">
    <source>
        <dbReference type="Pfam" id="PF00462"/>
    </source>
</evidence>
<dbReference type="PANTHER" id="PTHR46185">
    <property type="entry name" value="GLUTAREDOXIN-1"/>
    <property type="match status" value="1"/>
</dbReference>
<dbReference type="PROSITE" id="PS51354">
    <property type="entry name" value="GLUTAREDOXIN_2"/>
    <property type="match status" value="1"/>
</dbReference>
<dbReference type="PANTHER" id="PTHR46185:SF1">
    <property type="entry name" value="GLUTAREDOXIN-1"/>
    <property type="match status" value="1"/>
</dbReference>
<dbReference type="PROSITE" id="PS00195">
    <property type="entry name" value="GLUTAREDOXIN_1"/>
    <property type="match status" value="1"/>
</dbReference>
<dbReference type="InterPro" id="IPR002109">
    <property type="entry name" value="Glutaredoxin"/>
</dbReference>
<dbReference type="Ensembl" id="ENSOTST00005085081.2">
    <property type="protein sequence ID" value="ENSOTSP00005078519.2"/>
    <property type="gene ID" value="ENSOTSG00005036978.2"/>
</dbReference>
<comment type="function">
    <text evidence="1">Has a glutathione-disulfide oxidoreductase activity in the presence of NADPH and glutathione reductase. Reduces low molecular weight disulfides and proteins.</text>
</comment>
<evidence type="ECO:0000256" key="3">
    <source>
        <dbReference type="ARBA" id="ARBA00013662"/>
    </source>
</evidence>